<accession>A0A0F6YPH6</accession>
<dbReference type="CDD" id="cd18139">
    <property type="entry name" value="HLD_clamp_RarA"/>
    <property type="match status" value="1"/>
</dbReference>
<dbReference type="EMBL" id="CP011125">
    <property type="protein sequence ID" value="AKF11488.1"/>
    <property type="molecule type" value="Genomic_DNA"/>
</dbReference>
<dbReference type="InterPro" id="IPR003959">
    <property type="entry name" value="ATPase_AAA_core"/>
</dbReference>
<dbReference type="SUPFAM" id="SSF48019">
    <property type="entry name" value="post-AAA+ oligomerization domain-like"/>
    <property type="match status" value="1"/>
</dbReference>
<feature type="compositionally biased region" description="Basic and acidic residues" evidence="7">
    <location>
        <begin position="432"/>
        <end position="474"/>
    </location>
</feature>
<gene>
    <name evidence="9" type="ORF">DB32_008637</name>
</gene>
<dbReference type="AlphaFoldDB" id="A0A0F6YPH6"/>
<feature type="region of interest" description="Disordered" evidence="7">
    <location>
        <begin position="1"/>
        <end position="24"/>
    </location>
</feature>
<keyword evidence="6" id="KW-0067">ATP-binding</keyword>
<dbReference type="InterPro" id="IPR021886">
    <property type="entry name" value="MgsA_C"/>
</dbReference>
<dbReference type="GO" id="GO:0008047">
    <property type="term" value="F:enzyme activator activity"/>
    <property type="evidence" value="ECO:0007669"/>
    <property type="project" value="TreeGrafter"/>
</dbReference>
<reference evidence="9 10" key="1">
    <citation type="submission" date="2015-03" db="EMBL/GenBank/DDBJ databases">
        <title>Genome assembly of Sandaracinus amylolyticus DSM 53668.</title>
        <authorList>
            <person name="Sharma G."/>
            <person name="Subramanian S."/>
        </authorList>
    </citation>
    <scope>NUCLEOTIDE SEQUENCE [LARGE SCALE GENOMIC DNA]</scope>
    <source>
        <strain evidence="9 10">DSM 53668</strain>
    </source>
</reference>
<dbReference type="GO" id="GO:0016887">
    <property type="term" value="F:ATP hydrolysis activity"/>
    <property type="evidence" value="ECO:0007669"/>
    <property type="project" value="InterPro"/>
</dbReference>
<feature type="domain" description="AAA+ ATPase" evidence="8">
    <location>
        <begin position="50"/>
        <end position="171"/>
    </location>
</feature>
<dbReference type="GO" id="GO:0003677">
    <property type="term" value="F:DNA binding"/>
    <property type="evidence" value="ECO:0007669"/>
    <property type="project" value="InterPro"/>
</dbReference>
<dbReference type="Pfam" id="PF00004">
    <property type="entry name" value="AAA"/>
    <property type="match status" value="1"/>
</dbReference>
<dbReference type="Gene3D" id="1.10.8.60">
    <property type="match status" value="1"/>
</dbReference>
<comment type="similarity">
    <text evidence="2">Belongs to the AAA ATPase family. RarA/MGS1/WRNIP1 subfamily.</text>
</comment>
<dbReference type="InterPro" id="IPR027417">
    <property type="entry name" value="P-loop_NTPase"/>
</dbReference>
<dbReference type="PANTHER" id="PTHR13779:SF7">
    <property type="entry name" value="ATPASE WRNIP1"/>
    <property type="match status" value="1"/>
</dbReference>
<sequence>MDLFDHKEDRDREGAPLSDRMRPRRLTDMVGQRHLVAEGSLLRRAIQQDRIPSMILWGPPGTGKTTLARAVAAETKAVFVPFSAVMSGVPELRKILAEAAERKRLHGTRTILFVDEIHRWNKAQQDALLPHVERGAVVLIGATTENPSFAVNAALLSRARVFRLEPHEPSDLRALLERAMSDREHGLGKLALTVDPEALGVIAEMAQGDARRALDVLELAANDATARKVALDREAVEQALASRTLLYDKSGEEHYNVVSAFIKSMRGSDPDAAIYWMMRMLEAGEDPLFVMRRLVIFASEDVGNADPNALQIAVAADAAFRRLGMPEGLHPLAQCCTYLASTVKSNASYEAWQRAQDAVKQHGPLPVPMKLRNAATKHMKAWGYGEGYRYPHAEGGHAQGETYLPDALVGARFYEPKDIGIESRIKQRLAKLRGDERPPTEDPPRAENDARRTDRSRPDVPREEGPRTDPPDER</sequence>
<organism evidence="9 10">
    <name type="scientific">Sandaracinus amylolyticus</name>
    <dbReference type="NCBI Taxonomy" id="927083"/>
    <lineage>
        <taxon>Bacteria</taxon>
        <taxon>Pseudomonadati</taxon>
        <taxon>Myxococcota</taxon>
        <taxon>Polyangia</taxon>
        <taxon>Polyangiales</taxon>
        <taxon>Sandaracinaceae</taxon>
        <taxon>Sandaracinus</taxon>
    </lineage>
</organism>
<name>A0A0F6YPH6_9BACT</name>
<dbReference type="Pfam" id="PF12002">
    <property type="entry name" value="MgsA_C"/>
    <property type="match status" value="1"/>
</dbReference>
<dbReference type="KEGG" id="samy:DB32_008637"/>
<dbReference type="PANTHER" id="PTHR13779">
    <property type="entry name" value="WERNER HELICASE-INTERACTING PROTEIN 1 FAMILY MEMBER"/>
    <property type="match status" value="1"/>
</dbReference>
<dbReference type="RefSeq" id="WP_075097761.1">
    <property type="nucleotide sequence ID" value="NZ_CP011125.1"/>
</dbReference>
<dbReference type="SMART" id="SM00382">
    <property type="entry name" value="AAA"/>
    <property type="match status" value="1"/>
</dbReference>
<dbReference type="InterPro" id="IPR008921">
    <property type="entry name" value="DNA_pol3_clamp-load_cplx_C"/>
</dbReference>
<evidence type="ECO:0000256" key="7">
    <source>
        <dbReference type="SAM" id="MobiDB-lite"/>
    </source>
</evidence>
<dbReference type="GO" id="GO:0017116">
    <property type="term" value="F:single-stranded DNA helicase activity"/>
    <property type="evidence" value="ECO:0007669"/>
    <property type="project" value="TreeGrafter"/>
</dbReference>
<dbReference type="OrthoDB" id="9778364at2"/>
<evidence type="ECO:0000256" key="2">
    <source>
        <dbReference type="ARBA" id="ARBA00008959"/>
    </source>
</evidence>
<dbReference type="FunFam" id="1.20.272.10:FF:000001">
    <property type="entry name" value="Putative AAA family ATPase"/>
    <property type="match status" value="1"/>
</dbReference>
<protein>
    <recommendedName>
        <fullName evidence="3">Replication-associated recombination protein A</fullName>
    </recommendedName>
</protein>
<dbReference type="SUPFAM" id="SSF52540">
    <property type="entry name" value="P-loop containing nucleoside triphosphate hydrolases"/>
    <property type="match status" value="1"/>
</dbReference>
<dbReference type="Gene3D" id="1.10.3710.10">
    <property type="entry name" value="DNA polymerase III clamp loader subunits, C-terminal domain"/>
    <property type="match status" value="1"/>
</dbReference>
<keyword evidence="4" id="KW-0235">DNA replication</keyword>
<dbReference type="Gene3D" id="1.20.272.10">
    <property type="match status" value="1"/>
</dbReference>
<evidence type="ECO:0000259" key="8">
    <source>
        <dbReference type="SMART" id="SM00382"/>
    </source>
</evidence>
<evidence type="ECO:0000313" key="9">
    <source>
        <dbReference type="EMBL" id="AKF11488.1"/>
    </source>
</evidence>
<dbReference type="InterPro" id="IPR032423">
    <property type="entry name" value="AAA_assoc_2"/>
</dbReference>
<evidence type="ECO:0000256" key="3">
    <source>
        <dbReference type="ARBA" id="ARBA00020776"/>
    </source>
</evidence>
<evidence type="ECO:0000256" key="6">
    <source>
        <dbReference type="ARBA" id="ARBA00022840"/>
    </source>
</evidence>
<dbReference type="GO" id="GO:0005524">
    <property type="term" value="F:ATP binding"/>
    <property type="evidence" value="ECO:0007669"/>
    <property type="project" value="UniProtKB-KW"/>
</dbReference>
<feature type="region of interest" description="Disordered" evidence="7">
    <location>
        <begin position="429"/>
        <end position="474"/>
    </location>
</feature>
<comment type="function">
    <text evidence="1">DNA-dependent ATPase that plays important roles in cellular responses to stalled DNA replication processes.</text>
</comment>
<keyword evidence="5" id="KW-0547">Nucleotide-binding</keyword>
<proteinExistence type="inferred from homology"/>
<dbReference type="InterPro" id="IPR003593">
    <property type="entry name" value="AAA+_ATPase"/>
</dbReference>
<evidence type="ECO:0000256" key="4">
    <source>
        <dbReference type="ARBA" id="ARBA00022705"/>
    </source>
</evidence>
<dbReference type="CDD" id="cd00009">
    <property type="entry name" value="AAA"/>
    <property type="match status" value="1"/>
</dbReference>
<evidence type="ECO:0000256" key="5">
    <source>
        <dbReference type="ARBA" id="ARBA00022741"/>
    </source>
</evidence>
<dbReference type="STRING" id="927083.DB32_008637"/>
<dbReference type="GO" id="GO:0006261">
    <property type="term" value="P:DNA-templated DNA replication"/>
    <property type="evidence" value="ECO:0007669"/>
    <property type="project" value="TreeGrafter"/>
</dbReference>
<dbReference type="GO" id="GO:0000731">
    <property type="term" value="P:DNA synthesis involved in DNA repair"/>
    <property type="evidence" value="ECO:0007669"/>
    <property type="project" value="TreeGrafter"/>
</dbReference>
<dbReference type="Gene3D" id="3.40.50.300">
    <property type="entry name" value="P-loop containing nucleotide triphosphate hydrolases"/>
    <property type="match status" value="1"/>
</dbReference>
<evidence type="ECO:0000313" key="10">
    <source>
        <dbReference type="Proteomes" id="UP000034883"/>
    </source>
</evidence>
<dbReference type="InterPro" id="IPR051314">
    <property type="entry name" value="AAA_ATPase_RarA/MGS1/WRNIP1"/>
</dbReference>
<keyword evidence="10" id="KW-1185">Reference proteome</keyword>
<dbReference type="Proteomes" id="UP000034883">
    <property type="component" value="Chromosome"/>
</dbReference>
<dbReference type="Pfam" id="PF16193">
    <property type="entry name" value="AAA_assoc_2"/>
    <property type="match status" value="1"/>
</dbReference>
<dbReference type="FunFam" id="3.40.50.300:FF:000137">
    <property type="entry name" value="Replication-associated recombination protein A"/>
    <property type="match status" value="1"/>
</dbReference>
<evidence type="ECO:0000256" key="1">
    <source>
        <dbReference type="ARBA" id="ARBA00002393"/>
    </source>
</evidence>